<proteinExistence type="predicted"/>
<evidence type="ECO:0000259" key="3">
    <source>
        <dbReference type="Pfam" id="PF20434"/>
    </source>
</evidence>
<dbReference type="RefSeq" id="WP_144247023.1">
    <property type="nucleotide sequence ID" value="NZ_VLPK01000001.1"/>
</dbReference>
<dbReference type="GO" id="GO:0016787">
    <property type="term" value="F:hydrolase activity"/>
    <property type="evidence" value="ECO:0007669"/>
    <property type="project" value="UniProtKB-KW"/>
</dbReference>
<keyword evidence="2" id="KW-0812">Transmembrane</keyword>
<dbReference type="Pfam" id="PF20434">
    <property type="entry name" value="BD-FAE"/>
    <property type="match status" value="1"/>
</dbReference>
<sequence length="373" mass="41035">MTRFLLIILFFVVSLLSVFKAPAYYFWLLAILVTEYPLIFAGITAALTISGIWVKKYQLAGTIAGIVTIIVFLSPVIKAYLIGYDLKNDLNKAFYTNTNDNQPPFSFSKLFAGNMVVDNKSLTYITYADTALTLDYYPSQIAGKKPCVVVIHGGSWSGGNSKQLPELNSYLAGKGYNVASINYRLAPKHLDPAPREDVQNAIKYLTAHAAELQIDTNNFVLLGRSAGAQIALLSAYTLCNKNIKGVIDFYGPADMVWGYSVPANPLVLNSRAVMEAYLGGTYTKVPQNYEQSSPIRFVDQSSVPTLIIHGENDVLVAYEHSDKLNNKLNDAGVAHYWLKLTWATHGFDYNLNGPGGQLSTYAVTHFLSAVTKP</sequence>
<dbReference type="InterPro" id="IPR050300">
    <property type="entry name" value="GDXG_lipolytic_enzyme"/>
</dbReference>
<organism evidence="4 5">
    <name type="scientific">Mucilaginibacter corticis</name>
    <dbReference type="NCBI Taxonomy" id="2597670"/>
    <lineage>
        <taxon>Bacteria</taxon>
        <taxon>Pseudomonadati</taxon>
        <taxon>Bacteroidota</taxon>
        <taxon>Sphingobacteriia</taxon>
        <taxon>Sphingobacteriales</taxon>
        <taxon>Sphingobacteriaceae</taxon>
        <taxon>Mucilaginibacter</taxon>
    </lineage>
</organism>
<evidence type="ECO:0000256" key="1">
    <source>
        <dbReference type="ARBA" id="ARBA00022801"/>
    </source>
</evidence>
<feature type="transmembrane region" description="Helical" evidence="2">
    <location>
        <begin position="61"/>
        <end position="82"/>
    </location>
</feature>
<accession>A0A556MU88</accession>
<comment type="caution">
    <text evidence="4">The sequence shown here is derived from an EMBL/GenBank/DDBJ whole genome shotgun (WGS) entry which is preliminary data.</text>
</comment>
<reference evidence="4 5" key="1">
    <citation type="submission" date="2019-07" db="EMBL/GenBank/DDBJ databases">
        <authorList>
            <person name="Huq M.A."/>
        </authorList>
    </citation>
    <scope>NUCLEOTIDE SEQUENCE [LARGE SCALE GENOMIC DNA]</scope>
    <source>
        <strain evidence="4 5">MAH-19</strain>
    </source>
</reference>
<keyword evidence="5" id="KW-1185">Reference proteome</keyword>
<dbReference type="InterPro" id="IPR029058">
    <property type="entry name" value="AB_hydrolase_fold"/>
</dbReference>
<feature type="transmembrane region" description="Helical" evidence="2">
    <location>
        <begin position="36"/>
        <end position="54"/>
    </location>
</feature>
<dbReference type="EMBL" id="VLPK01000001">
    <property type="protein sequence ID" value="TSJ43457.1"/>
    <property type="molecule type" value="Genomic_DNA"/>
</dbReference>
<evidence type="ECO:0000313" key="5">
    <source>
        <dbReference type="Proteomes" id="UP000318733"/>
    </source>
</evidence>
<dbReference type="InterPro" id="IPR049492">
    <property type="entry name" value="BD-FAE-like_dom"/>
</dbReference>
<evidence type="ECO:0000256" key="2">
    <source>
        <dbReference type="SAM" id="Phobius"/>
    </source>
</evidence>
<dbReference type="Proteomes" id="UP000318733">
    <property type="component" value="Unassembled WGS sequence"/>
</dbReference>
<feature type="domain" description="BD-FAE-like" evidence="3">
    <location>
        <begin position="136"/>
        <end position="328"/>
    </location>
</feature>
<dbReference type="AlphaFoldDB" id="A0A556MU88"/>
<evidence type="ECO:0000313" key="4">
    <source>
        <dbReference type="EMBL" id="TSJ43457.1"/>
    </source>
</evidence>
<dbReference type="OrthoDB" id="9777975at2"/>
<keyword evidence="2" id="KW-0472">Membrane</keyword>
<protein>
    <submittedName>
        <fullName evidence="4">Alpha/beta hydrolase</fullName>
    </submittedName>
</protein>
<name>A0A556MU88_9SPHI</name>
<keyword evidence="1 4" id="KW-0378">Hydrolase</keyword>
<dbReference type="Gene3D" id="3.40.50.1820">
    <property type="entry name" value="alpha/beta hydrolase"/>
    <property type="match status" value="1"/>
</dbReference>
<dbReference type="SUPFAM" id="SSF53474">
    <property type="entry name" value="alpha/beta-Hydrolases"/>
    <property type="match status" value="1"/>
</dbReference>
<dbReference type="PANTHER" id="PTHR48081">
    <property type="entry name" value="AB HYDROLASE SUPERFAMILY PROTEIN C4A8.06C"/>
    <property type="match status" value="1"/>
</dbReference>
<gene>
    <name evidence="4" type="ORF">FO440_04505</name>
</gene>
<keyword evidence="2" id="KW-1133">Transmembrane helix</keyword>